<sequence>MRVFIIVIIQIAFVGSNLQIKDAADKIKSILTRYKNFRDRRCVKPNLKLDSFVDSTVNFLVKTERFGDFLKSYNASECAGDITNSAHYLERHIDGLLIHENVSDRHWDEYKSVFDKSYISQHHEMAAWATWLDNLKLIARHNRDYLSGKHSYSLHLNHFADWDVSDYVTDILKLISTIPLFDPARDYSRSAYRRIKHRSVPRTVDWRSRGFTPRREEQWHCGACYAFAVTHALQAQLYRKHRQWRELSPQQIVDCSFKDGNMGCDGGSLQAALRYASRAGLAMEAQYPYLGKRGVCHYSHSLVRVRPRRWATLPSGDEAALERALATIGPLAVAVNAAPITFQFYRNGIYDDPFCVPWKMNHAMLLVGYTPQYWILLNWWGRHWGEDGYMRIRRGLNTCGVANMAVYVEL</sequence>
<dbReference type="Proteomes" id="UP001314205">
    <property type="component" value="Unassembled WGS sequence"/>
</dbReference>
<feature type="domain" description="Cathepsin propeptide inhibitor" evidence="9">
    <location>
        <begin position="107"/>
        <end position="167"/>
    </location>
</feature>
<dbReference type="InterPro" id="IPR013128">
    <property type="entry name" value="Peptidase_C1A"/>
</dbReference>
<keyword evidence="2" id="KW-0645">Protease</keyword>
<dbReference type="EMBL" id="CAVLGL010000092">
    <property type="protein sequence ID" value="CAK1595538.1"/>
    <property type="molecule type" value="Genomic_DNA"/>
</dbReference>
<dbReference type="Gene3D" id="3.90.70.10">
    <property type="entry name" value="Cysteine proteinases"/>
    <property type="match status" value="1"/>
</dbReference>
<proteinExistence type="inferred from homology"/>
<dbReference type="InterPro" id="IPR000668">
    <property type="entry name" value="Peptidase_C1A_C"/>
</dbReference>
<evidence type="ECO:0000313" key="10">
    <source>
        <dbReference type="EMBL" id="CAK1595538.1"/>
    </source>
</evidence>
<evidence type="ECO:0000256" key="5">
    <source>
        <dbReference type="ARBA" id="ARBA00023145"/>
    </source>
</evidence>
<dbReference type="GO" id="GO:0008234">
    <property type="term" value="F:cysteine-type peptidase activity"/>
    <property type="evidence" value="ECO:0007669"/>
    <property type="project" value="UniProtKB-KW"/>
</dbReference>
<feature type="chain" id="PRO_5043337256" evidence="7">
    <location>
        <begin position="24"/>
        <end position="410"/>
    </location>
</feature>
<dbReference type="FunFam" id="3.90.70.10:FF:000332">
    <property type="entry name" value="Cathepsin L1"/>
    <property type="match status" value="1"/>
</dbReference>
<dbReference type="InterPro" id="IPR000169">
    <property type="entry name" value="Pept_cys_AS"/>
</dbReference>
<gene>
    <name evidence="10" type="ORF">PARMNEM_LOCUS15000</name>
</gene>
<keyword evidence="3" id="KW-0378">Hydrolase</keyword>
<protein>
    <submittedName>
        <fullName evidence="10">Uncharacterized protein</fullName>
    </submittedName>
</protein>
<evidence type="ECO:0000313" key="11">
    <source>
        <dbReference type="Proteomes" id="UP001314205"/>
    </source>
</evidence>
<dbReference type="SUPFAM" id="SSF54001">
    <property type="entry name" value="Cysteine proteinases"/>
    <property type="match status" value="1"/>
</dbReference>
<organism evidence="10 11">
    <name type="scientific">Parnassius mnemosyne</name>
    <name type="common">clouded apollo</name>
    <dbReference type="NCBI Taxonomy" id="213953"/>
    <lineage>
        <taxon>Eukaryota</taxon>
        <taxon>Metazoa</taxon>
        <taxon>Ecdysozoa</taxon>
        <taxon>Arthropoda</taxon>
        <taxon>Hexapoda</taxon>
        <taxon>Insecta</taxon>
        <taxon>Pterygota</taxon>
        <taxon>Neoptera</taxon>
        <taxon>Endopterygota</taxon>
        <taxon>Lepidoptera</taxon>
        <taxon>Glossata</taxon>
        <taxon>Ditrysia</taxon>
        <taxon>Papilionoidea</taxon>
        <taxon>Papilionidae</taxon>
        <taxon>Parnassiinae</taxon>
        <taxon>Parnassini</taxon>
        <taxon>Parnassius</taxon>
        <taxon>Driopa</taxon>
    </lineage>
</organism>
<comment type="caution">
    <text evidence="10">The sequence shown here is derived from an EMBL/GenBank/DDBJ whole genome shotgun (WGS) entry which is preliminary data.</text>
</comment>
<dbReference type="InterPro" id="IPR013201">
    <property type="entry name" value="Prot_inhib_I29"/>
</dbReference>
<dbReference type="Pfam" id="PF00112">
    <property type="entry name" value="Peptidase_C1"/>
    <property type="match status" value="1"/>
</dbReference>
<dbReference type="SMART" id="SM00848">
    <property type="entry name" value="Inhibitor_I29"/>
    <property type="match status" value="1"/>
</dbReference>
<keyword evidence="5" id="KW-0865">Zymogen</keyword>
<evidence type="ECO:0000259" key="8">
    <source>
        <dbReference type="SMART" id="SM00645"/>
    </source>
</evidence>
<dbReference type="InterPro" id="IPR038765">
    <property type="entry name" value="Papain-like_cys_pep_sf"/>
</dbReference>
<dbReference type="GO" id="GO:0006508">
    <property type="term" value="P:proteolysis"/>
    <property type="evidence" value="ECO:0007669"/>
    <property type="project" value="UniProtKB-KW"/>
</dbReference>
<reference evidence="10 11" key="1">
    <citation type="submission" date="2023-11" db="EMBL/GenBank/DDBJ databases">
        <authorList>
            <person name="Hedman E."/>
            <person name="Englund M."/>
            <person name="Stromberg M."/>
            <person name="Nyberg Akerstrom W."/>
            <person name="Nylinder S."/>
            <person name="Jareborg N."/>
            <person name="Kallberg Y."/>
            <person name="Kronander E."/>
        </authorList>
    </citation>
    <scope>NUCLEOTIDE SEQUENCE [LARGE SCALE GENOMIC DNA]</scope>
</reference>
<dbReference type="Pfam" id="PF08246">
    <property type="entry name" value="Inhibitor_I29"/>
    <property type="match status" value="1"/>
</dbReference>
<evidence type="ECO:0000256" key="1">
    <source>
        <dbReference type="ARBA" id="ARBA00008455"/>
    </source>
</evidence>
<keyword evidence="6" id="KW-1015">Disulfide bond</keyword>
<keyword evidence="4" id="KW-0788">Thiol protease</keyword>
<dbReference type="AlphaFoldDB" id="A0AAV1LJG1"/>
<evidence type="ECO:0000256" key="3">
    <source>
        <dbReference type="ARBA" id="ARBA00022801"/>
    </source>
</evidence>
<comment type="similarity">
    <text evidence="1">Belongs to the peptidase C1 family.</text>
</comment>
<keyword evidence="7" id="KW-0732">Signal</keyword>
<evidence type="ECO:0000256" key="4">
    <source>
        <dbReference type="ARBA" id="ARBA00022807"/>
    </source>
</evidence>
<evidence type="ECO:0000256" key="6">
    <source>
        <dbReference type="ARBA" id="ARBA00023157"/>
    </source>
</evidence>
<dbReference type="SMART" id="SM00645">
    <property type="entry name" value="Pept_C1"/>
    <property type="match status" value="1"/>
</dbReference>
<keyword evidence="11" id="KW-1185">Reference proteome</keyword>
<dbReference type="CDD" id="cd02248">
    <property type="entry name" value="Peptidase_C1A"/>
    <property type="match status" value="1"/>
</dbReference>
<evidence type="ECO:0000256" key="7">
    <source>
        <dbReference type="SAM" id="SignalP"/>
    </source>
</evidence>
<dbReference type="PANTHER" id="PTHR12411">
    <property type="entry name" value="CYSTEINE PROTEASE FAMILY C1-RELATED"/>
    <property type="match status" value="1"/>
</dbReference>
<feature type="domain" description="Peptidase C1A papain C-terminal" evidence="8">
    <location>
        <begin position="200"/>
        <end position="409"/>
    </location>
</feature>
<name>A0AAV1LJG1_9NEOP</name>
<dbReference type="PROSITE" id="PS00139">
    <property type="entry name" value="THIOL_PROTEASE_CYS"/>
    <property type="match status" value="1"/>
</dbReference>
<feature type="signal peptide" evidence="7">
    <location>
        <begin position="1"/>
        <end position="23"/>
    </location>
</feature>
<accession>A0AAV1LJG1</accession>
<evidence type="ECO:0000259" key="9">
    <source>
        <dbReference type="SMART" id="SM00848"/>
    </source>
</evidence>
<evidence type="ECO:0000256" key="2">
    <source>
        <dbReference type="ARBA" id="ARBA00022670"/>
    </source>
</evidence>
<dbReference type="InterPro" id="IPR039417">
    <property type="entry name" value="Peptidase_C1A_papain-like"/>
</dbReference>